<accession>A0A0G0SFQ5</accession>
<comment type="caution">
    <text evidence="1">The sequence shown here is derived from an EMBL/GenBank/DDBJ whole genome shotgun (WGS) entry which is preliminary data.</text>
</comment>
<protein>
    <recommendedName>
        <fullName evidence="3">Thymidylate kinase-like domain-containing protein</fullName>
    </recommendedName>
</protein>
<sequence length="195" mass="22644">MGVENHRQKLVIFEGLSCSGKTSLVDSTASNNNCVCVVRSVPRDLQNPIPEYFMQNDEIKFAKTKDCSGTILMDRGYLSTLVFYTTMEEIRQDGSGFKVKGWVEKNIGKTIFKPDYYIFIDVPPEISRERAKINGRPFDERNLWMTHTDKMLFQYEQYLSTIEADVPLVRLDGTKPLVYLQEQLKIFLDKLHEER</sequence>
<dbReference type="Proteomes" id="UP000034293">
    <property type="component" value="Unassembled WGS sequence"/>
</dbReference>
<dbReference type="AlphaFoldDB" id="A0A0G0SFQ5"/>
<gene>
    <name evidence="1" type="ORF">UU02_C0020G0003</name>
</gene>
<organism evidence="1 2">
    <name type="scientific">Candidatus Woesebacteria bacterium GW2011_GWA1_40_43</name>
    <dbReference type="NCBI Taxonomy" id="1618553"/>
    <lineage>
        <taxon>Bacteria</taxon>
        <taxon>Candidatus Woeseibacteriota</taxon>
    </lineage>
</organism>
<dbReference type="Gene3D" id="3.40.50.300">
    <property type="entry name" value="P-loop containing nucleotide triphosphate hydrolases"/>
    <property type="match status" value="1"/>
</dbReference>
<evidence type="ECO:0000313" key="1">
    <source>
        <dbReference type="EMBL" id="KKR63723.1"/>
    </source>
</evidence>
<reference evidence="1 2" key="1">
    <citation type="journal article" date="2015" name="Nature">
        <title>rRNA introns, odd ribosomes, and small enigmatic genomes across a large radiation of phyla.</title>
        <authorList>
            <person name="Brown C.T."/>
            <person name="Hug L.A."/>
            <person name="Thomas B.C."/>
            <person name="Sharon I."/>
            <person name="Castelle C.J."/>
            <person name="Singh A."/>
            <person name="Wilkins M.J."/>
            <person name="Williams K.H."/>
            <person name="Banfield J.F."/>
        </authorList>
    </citation>
    <scope>NUCLEOTIDE SEQUENCE [LARGE SCALE GENOMIC DNA]</scope>
</reference>
<name>A0A0G0SFQ5_9BACT</name>
<evidence type="ECO:0000313" key="2">
    <source>
        <dbReference type="Proteomes" id="UP000034293"/>
    </source>
</evidence>
<dbReference type="InterPro" id="IPR027417">
    <property type="entry name" value="P-loop_NTPase"/>
</dbReference>
<evidence type="ECO:0008006" key="3">
    <source>
        <dbReference type="Google" id="ProtNLM"/>
    </source>
</evidence>
<proteinExistence type="predicted"/>
<dbReference type="SUPFAM" id="SSF52540">
    <property type="entry name" value="P-loop containing nucleoside triphosphate hydrolases"/>
    <property type="match status" value="1"/>
</dbReference>
<dbReference type="EMBL" id="LBZA01000020">
    <property type="protein sequence ID" value="KKR63723.1"/>
    <property type="molecule type" value="Genomic_DNA"/>
</dbReference>